<evidence type="ECO:0000313" key="3">
    <source>
        <dbReference type="EMBL" id="KAG7505015.1"/>
    </source>
</evidence>
<keyword evidence="4" id="KW-1185">Reference proteome</keyword>
<dbReference type="PANTHER" id="PTHR17271:SF9">
    <property type="entry name" value="MYOSIN PHOSPHATASE RHO-INTERACTING PROTEIN"/>
    <property type="match status" value="1"/>
</dbReference>
<dbReference type="PANTHER" id="PTHR17271">
    <property type="entry name" value="PLECKSTRIN HOMOLOGY PH DOMAIN-CONTAINING PROTEIN"/>
    <property type="match status" value="1"/>
</dbReference>
<feature type="compositionally biased region" description="Basic and acidic residues" evidence="2">
    <location>
        <begin position="98"/>
        <end position="114"/>
    </location>
</feature>
<keyword evidence="1" id="KW-0175">Coiled coil</keyword>
<dbReference type="GO" id="GO:0051015">
    <property type="term" value="F:actin filament binding"/>
    <property type="evidence" value="ECO:0007669"/>
    <property type="project" value="TreeGrafter"/>
</dbReference>
<name>A0AAV6RIK9_SOLSE</name>
<feature type="coiled-coil region" evidence="1">
    <location>
        <begin position="214"/>
        <end position="269"/>
    </location>
</feature>
<evidence type="ECO:0000256" key="1">
    <source>
        <dbReference type="SAM" id="Coils"/>
    </source>
</evidence>
<feature type="coiled-coil region" evidence="1">
    <location>
        <begin position="738"/>
        <end position="843"/>
    </location>
</feature>
<feature type="region of interest" description="Disordered" evidence="2">
    <location>
        <begin position="84"/>
        <end position="123"/>
    </location>
</feature>
<proteinExistence type="predicted"/>
<accession>A0AAV6RIK9</accession>
<dbReference type="GO" id="GO:0015629">
    <property type="term" value="C:actin cytoskeleton"/>
    <property type="evidence" value="ECO:0007669"/>
    <property type="project" value="TreeGrafter"/>
</dbReference>
<organism evidence="3 4">
    <name type="scientific">Solea senegalensis</name>
    <name type="common">Senegalese sole</name>
    <dbReference type="NCBI Taxonomy" id="28829"/>
    <lineage>
        <taxon>Eukaryota</taxon>
        <taxon>Metazoa</taxon>
        <taxon>Chordata</taxon>
        <taxon>Craniata</taxon>
        <taxon>Vertebrata</taxon>
        <taxon>Euteleostomi</taxon>
        <taxon>Actinopterygii</taxon>
        <taxon>Neopterygii</taxon>
        <taxon>Teleostei</taxon>
        <taxon>Neoteleostei</taxon>
        <taxon>Acanthomorphata</taxon>
        <taxon>Carangaria</taxon>
        <taxon>Pleuronectiformes</taxon>
        <taxon>Pleuronectoidei</taxon>
        <taxon>Soleidae</taxon>
        <taxon>Solea</taxon>
    </lineage>
</organism>
<dbReference type="Proteomes" id="UP000693946">
    <property type="component" value="Linkage Group LG19"/>
</dbReference>
<feature type="coiled-coil region" evidence="1">
    <location>
        <begin position="1006"/>
        <end position="1043"/>
    </location>
</feature>
<evidence type="ECO:0000256" key="2">
    <source>
        <dbReference type="SAM" id="MobiDB-lite"/>
    </source>
</evidence>
<dbReference type="AlphaFoldDB" id="A0AAV6RIK9"/>
<dbReference type="EMBL" id="JAGKHQ010000011">
    <property type="protein sequence ID" value="KAG7505015.1"/>
    <property type="molecule type" value="Genomic_DNA"/>
</dbReference>
<feature type="compositionally biased region" description="Basic and acidic residues" evidence="2">
    <location>
        <begin position="17"/>
        <end position="26"/>
    </location>
</feature>
<feature type="coiled-coil region" evidence="1">
    <location>
        <begin position="354"/>
        <end position="381"/>
    </location>
</feature>
<protein>
    <submittedName>
        <fullName evidence="3">Uncharacterized protein</fullName>
    </submittedName>
</protein>
<gene>
    <name evidence="3" type="ORF">JOB18_021322</name>
</gene>
<feature type="compositionally biased region" description="Low complexity" evidence="2">
    <location>
        <begin position="1"/>
        <end position="16"/>
    </location>
</feature>
<reference evidence="3 4" key="1">
    <citation type="journal article" date="2021" name="Sci. Rep.">
        <title>Chromosome anchoring in Senegalese sole (Solea senegalensis) reveals sex-associated markers and genome rearrangements in flatfish.</title>
        <authorList>
            <person name="Guerrero-Cozar I."/>
            <person name="Gomez-Garrido J."/>
            <person name="Berbel C."/>
            <person name="Martinez-Blanch J.F."/>
            <person name="Alioto T."/>
            <person name="Claros M.G."/>
            <person name="Gagnaire P.A."/>
            <person name="Manchado M."/>
        </authorList>
    </citation>
    <scope>NUCLEOTIDE SEQUENCE [LARGE SCALE GENOMIC DNA]</scope>
    <source>
        <strain evidence="3">Sse05_10M</strain>
    </source>
</reference>
<dbReference type="InterPro" id="IPR052223">
    <property type="entry name" value="Actin_Cytoskeleton_Reg"/>
</dbReference>
<feature type="compositionally biased region" description="Polar residues" evidence="2">
    <location>
        <begin position="1137"/>
        <end position="1151"/>
    </location>
</feature>
<feature type="region of interest" description="Disordered" evidence="2">
    <location>
        <begin position="1"/>
        <end position="28"/>
    </location>
</feature>
<comment type="caution">
    <text evidence="3">The sequence shown here is derived from an EMBL/GenBank/DDBJ whole genome shotgun (WGS) entry which is preliminary data.</text>
</comment>
<feature type="region of interest" description="Disordered" evidence="2">
    <location>
        <begin position="1136"/>
        <end position="1178"/>
    </location>
</feature>
<sequence>MKWEHSVSSLRSQLSTSEERRREAESRLTQLQQEMQSFYSLQLEAEQLQKHLHEVKTKLCSNEEAQAEKEARLQKHLMLLQASQDRERRSLASSLEQAEQHSQELQERLDHAEQQMESLSKSQTWTKEIEEVQQQLQEELSRTVSAVQKLQEEREQLDQRCQELQGQLSEADGEVSRLQSRLKTDETQYYNLEHSYERVCEELQVALGKVQQREADMQDIREGYERLLDRKEEELSEVLLKMEVLGNSLEETEVKLNEVLKDYNCASSQTRVELSEPPHVDRQQEITTHLTLNDRRQEAIDSGQTAISSNTTDIVQINGNHSDEHMRNRSRSIDPSYQCVITAGDEPERFLSVIQLLESKLYETEEKLKDITQRLEDHQSHISFQDPHLYSQLTQCRATAQHLSLLLHSQVKQSQRFAQETENRCRMLVGRFHVALNIIQACRERLHATPINVAHFEKQLATAAACLQQGEDDAQKQQHESYNASKGEDKIPNDETLAGAHGGISAKSKTSTSEDDITSVRKHLKRELFVVEKMLTVLQNQHGIVQLSLVARGDEVNVAHRYKSLISQRLALKAEHSRTAEYNSNEPLESAFGRFCAEGELIYAALKFQRQHESLTQVNYPQGEHQKKGLADINPPELAPYQEQVMVEGRVPEEATKPDKREQLQEKKVEAEKQPEWMERLISRLKRRRKFLNQLCQETCEESVGESSMDSSRENDSQLDMNWMQEQVKLTYLSDRLHLDLEQELQQSELLQNKLQDLFKKRDTTLLNERAAFNHTLCQLEEVNSVLREELEQAEQKIISAEIGNQRLLEDIQKIQDYHEERMQKLEAKFQDKIQELQQIHEDEMKHLHGYYTKEKQSKSCTEVPVFSESNSSSEQTAWMGGGDGLEVRAAGQKQLQKPENHSVSAMEEVHRKLIGELLQQHQVEVAALQKEKDQLLQQETAATLAAIVAMRRAHKQELEKSRQSQQVRERGDVTQLHTEYKTEIQSLHKELEVLSVQHTQKCLENSQLSQELQDERRSLAQYQKENQELKEKQRETDEMCELQFPLNGKQSHVNAHPNDFYEVEVILRARDAEIQFLRQEACSLREELKIARKDKLYAQNKLKALCMHNQDEPHHHINNLSDSVKFATWSPGRDASAQSLKDSMTNTSDAAFQKKTEQLPLPCKKRGGRSKSLKDGLSAQERMKLFESF</sequence>
<evidence type="ECO:0000313" key="4">
    <source>
        <dbReference type="Proteomes" id="UP000693946"/>
    </source>
</evidence>
<feature type="region of interest" description="Disordered" evidence="2">
    <location>
        <begin position="471"/>
        <end position="515"/>
    </location>
</feature>